<dbReference type="InterPro" id="IPR036977">
    <property type="entry name" value="DNA_primase_Znf_CHC2"/>
</dbReference>
<dbReference type="InterPro" id="IPR006171">
    <property type="entry name" value="TOPRIM_dom"/>
</dbReference>
<dbReference type="Gene3D" id="3.40.1360.10">
    <property type="match status" value="1"/>
</dbReference>
<comment type="subunit">
    <text evidence="12">Monomer. Interacts with DnaB.</text>
</comment>
<feature type="region of interest" description="Disordered" evidence="15">
    <location>
        <begin position="223"/>
        <end position="245"/>
    </location>
</feature>
<evidence type="ECO:0000256" key="8">
    <source>
        <dbReference type="ARBA" id="ARBA00022833"/>
    </source>
</evidence>
<dbReference type="InterPro" id="IPR030846">
    <property type="entry name" value="DnaG_bac"/>
</dbReference>
<name>A0A0F6W4Z0_9BACT</name>
<keyword evidence="9" id="KW-0460">Magnesium</keyword>
<keyword evidence="4 12" id="KW-0548">Nucleotidyltransferase</keyword>
<dbReference type="CDD" id="cd03364">
    <property type="entry name" value="TOPRIM_DnaG_primases"/>
    <property type="match status" value="1"/>
</dbReference>
<keyword evidence="1 12" id="KW-0240">DNA-directed RNA polymerase</keyword>
<evidence type="ECO:0000256" key="12">
    <source>
        <dbReference type="HAMAP-Rule" id="MF_00974"/>
    </source>
</evidence>
<reference evidence="17 18" key="1">
    <citation type="submission" date="2015-03" db="EMBL/GenBank/DDBJ databases">
        <title>Genome assembly of Sandaracinus amylolyticus DSM 53668.</title>
        <authorList>
            <person name="Sharma G."/>
            <person name="Subramanian S."/>
        </authorList>
    </citation>
    <scope>NUCLEOTIDE SEQUENCE [LARGE SCALE GENOMIC DNA]</scope>
    <source>
        <strain evidence="17 18">DSM 53668</strain>
    </source>
</reference>
<dbReference type="SMART" id="SM00493">
    <property type="entry name" value="TOPRIM"/>
    <property type="match status" value="1"/>
</dbReference>
<dbReference type="GO" id="GO:0005737">
    <property type="term" value="C:cytoplasm"/>
    <property type="evidence" value="ECO:0007669"/>
    <property type="project" value="TreeGrafter"/>
</dbReference>
<dbReference type="AlphaFoldDB" id="A0A0F6W4Z0"/>
<dbReference type="HAMAP" id="MF_00974">
    <property type="entry name" value="DNA_primase_DnaG"/>
    <property type="match status" value="1"/>
</dbReference>
<dbReference type="Gene3D" id="3.90.980.10">
    <property type="entry name" value="DNA primase, catalytic core, N-terminal domain"/>
    <property type="match status" value="1"/>
</dbReference>
<dbReference type="EMBL" id="CP011125">
    <property type="protein sequence ID" value="AKF07402.1"/>
    <property type="molecule type" value="Genomic_DNA"/>
</dbReference>
<dbReference type="PANTHER" id="PTHR30313">
    <property type="entry name" value="DNA PRIMASE"/>
    <property type="match status" value="1"/>
</dbReference>
<comment type="domain">
    <text evidence="12">Contains an N-terminal zinc-binding domain, a central core domain that contains the primase activity, and a C-terminal DnaB-binding domain.</text>
</comment>
<dbReference type="Pfam" id="PF08275">
    <property type="entry name" value="DNAG_N"/>
    <property type="match status" value="1"/>
</dbReference>
<accession>A0A0F6W4Z0</accession>
<evidence type="ECO:0000256" key="11">
    <source>
        <dbReference type="ARBA" id="ARBA00023163"/>
    </source>
</evidence>
<dbReference type="PROSITE" id="PS50880">
    <property type="entry name" value="TOPRIM"/>
    <property type="match status" value="1"/>
</dbReference>
<dbReference type="Pfam" id="PF01807">
    <property type="entry name" value="Zn_ribbon_DnaG"/>
    <property type="match status" value="1"/>
</dbReference>
<evidence type="ECO:0000256" key="7">
    <source>
        <dbReference type="ARBA" id="ARBA00022771"/>
    </source>
</evidence>
<comment type="function">
    <text evidence="12 13">RNA polymerase that catalyzes the synthesis of short RNA molecules used as primers for DNA polymerase during DNA replication.</text>
</comment>
<evidence type="ECO:0000256" key="13">
    <source>
        <dbReference type="PIRNR" id="PIRNR002811"/>
    </source>
</evidence>
<proteinExistence type="inferred from homology"/>
<dbReference type="SUPFAM" id="SSF56731">
    <property type="entry name" value="DNA primase core"/>
    <property type="match status" value="1"/>
</dbReference>
<evidence type="ECO:0000259" key="16">
    <source>
        <dbReference type="PROSITE" id="PS50880"/>
    </source>
</evidence>
<keyword evidence="18" id="KW-1185">Reference proteome</keyword>
<dbReference type="InterPro" id="IPR013264">
    <property type="entry name" value="DNAG_N"/>
</dbReference>
<evidence type="ECO:0000256" key="15">
    <source>
        <dbReference type="SAM" id="MobiDB-lite"/>
    </source>
</evidence>
<feature type="compositionally biased region" description="Pro residues" evidence="15">
    <location>
        <begin position="457"/>
        <end position="469"/>
    </location>
</feature>
<keyword evidence="11 12" id="KW-0804">Transcription</keyword>
<dbReference type="SMART" id="SM00400">
    <property type="entry name" value="ZnF_CHCC"/>
    <property type="match status" value="1"/>
</dbReference>
<dbReference type="GO" id="GO:0000428">
    <property type="term" value="C:DNA-directed RNA polymerase complex"/>
    <property type="evidence" value="ECO:0007669"/>
    <property type="project" value="UniProtKB-KW"/>
</dbReference>
<comment type="similarity">
    <text evidence="12 13">Belongs to the DnaG primase family.</text>
</comment>
<evidence type="ECO:0000256" key="4">
    <source>
        <dbReference type="ARBA" id="ARBA00022695"/>
    </source>
</evidence>
<gene>
    <name evidence="12" type="primary">dnaG</name>
    <name evidence="17" type="ORF">DB32_004551</name>
</gene>
<dbReference type="GO" id="GO:0003899">
    <property type="term" value="F:DNA-directed RNA polymerase activity"/>
    <property type="evidence" value="ECO:0007669"/>
    <property type="project" value="UniProtKB-UniRule"/>
</dbReference>
<evidence type="ECO:0000256" key="3">
    <source>
        <dbReference type="ARBA" id="ARBA00022679"/>
    </source>
</evidence>
<evidence type="ECO:0000256" key="9">
    <source>
        <dbReference type="ARBA" id="ARBA00022842"/>
    </source>
</evidence>
<dbReference type="GO" id="GO:0006269">
    <property type="term" value="P:DNA replication, synthesis of primer"/>
    <property type="evidence" value="ECO:0007669"/>
    <property type="project" value="UniProtKB-UniRule"/>
</dbReference>
<dbReference type="Proteomes" id="UP000034883">
    <property type="component" value="Chromosome"/>
</dbReference>
<dbReference type="InterPro" id="IPR037068">
    <property type="entry name" value="DNA_primase_core_N_sf"/>
</dbReference>
<evidence type="ECO:0000256" key="5">
    <source>
        <dbReference type="ARBA" id="ARBA00022705"/>
    </source>
</evidence>
<dbReference type="PANTHER" id="PTHR30313:SF2">
    <property type="entry name" value="DNA PRIMASE"/>
    <property type="match status" value="1"/>
</dbReference>
<protein>
    <recommendedName>
        <fullName evidence="12 13">DNA primase</fullName>
        <ecNumber evidence="12">2.7.7.101</ecNumber>
    </recommendedName>
</protein>
<dbReference type="SUPFAM" id="SSF57783">
    <property type="entry name" value="Zinc beta-ribbon"/>
    <property type="match status" value="1"/>
</dbReference>
<keyword evidence="5 12" id="KW-0235">DNA replication</keyword>
<organism evidence="17 18">
    <name type="scientific">Sandaracinus amylolyticus</name>
    <dbReference type="NCBI Taxonomy" id="927083"/>
    <lineage>
        <taxon>Bacteria</taxon>
        <taxon>Pseudomonadati</taxon>
        <taxon>Myxococcota</taxon>
        <taxon>Polyangia</taxon>
        <taxon>Polyangiales</taxon>
        <taxon>Sandaracinaceae</taxon>
        <taxon>Sandaracinus</taxon>
    </lineage>
</organism>
<dbReference type="NCBIfam" id="TIGR01391">
    <property type="entry name" value="dnaG"/>
    <property type="match status" value="1"/>
</dbReference>
<sequence length="616" mass="67625">MIADDKIAEIRERTDVVALIGEYVALKRAGAQFKGLCPFHSEKTPSFHVHPERQFFHCFGCQASGDAFAFVMKLEGRSFIEAARMLAERAGIEIAPEDAREEAAHRQARQERDRLLACTEAAAGFFVKMIDEHPLGGMARDAILKRSVTLETARTYRLGYAPHGWDHLARFLAERGFSARDAENAGLIVPRRSGDGYYDRFRHRLMFPIADVHGRIVAFSGRILDPPPNDPPREGQDPPAKYVNSPEGPLYKKGELLFGLHEARVDLRRESHAILCEGNFDVLAVHQAGHKNVVAPLGTAFTAMQAKLLRRYVAKVTLLFDGDRAGRKAVAAAHPLLSGEALVTKVASLPPGEDPDSYVRAKGPEALRDLIAAGLPIVEHLIESSAADAGADPAARAAAIESLGPVLMAIRNPVEARLWVERIAQAFEIHDLEAVRRQLRKGIRQPTRKPTQGSPPDTAPKPPSPPPEYPEIEKDVVGAMLDHPGLLGSSEAAMLDALLTSEDLRAILRHAAHLVGSRGVVDAAALLASIGESPARTWLEERLSVQTFDAAGAESFLRTALPHLRKRRIERELRALAPLIKQALVRGDVERATELMRRRDELYRMAAQPQPSAEKS</sequence>
<dbReference type="InterPro" id="IPR002694">
    <property type="entry name" value="Znf_CHC2"/>
</dbReference>
<feature type="region of interest" description="Disordered" evidence="15">
    <location>
        <begin position="440"/>
        <end position="471"/>
    </location>
</feature>
<dbReference type="Pfam" id="PF13155">
    <property type="entry name" value="Toprim_2"/>
    <property type="match status" value="1"/>
</dbReference>
<dbReference type="InterPro" id="IPR034151">
    <property type="entry name" value="TOPRIM_DnaG_bac"/>
</dbReference>
<dbReference type="EC" id="2.7.7.101" evidence="12"/>
<comment type="cofactor">
    <cofactor evidence="12 13 14">
        <name>Zn(2+)</name>
        <dbReference type="ChEBI" id="CHEBI:29105"/>
    </cofactor>
    <text evidence="12 13 14">Binds 1 zinc ion per monomer.</text>
</comment>
<evidence type="ECO:0000256" key="1">
    <source>
        <dbReference type="ARBA" id="ARBA00022478"/>
    </source>
</evidence>
<dbReference type="Gene3D" id="3.90.580.10">
    <property type="entry name" value="Zinc finger, CHC2-type domain"/>
    <property type="match status" value="1"/>
</dbReference>
<comment type="catalytic activity">
    <reaction evidence="12">
        <text>ssDNA + n NTP = ssDNA/pppN(pN)n-1 hybrid + (n-1) diphosphate.</text>
        <dbReference type="EC" id="2.7.7.101"/>
    </reaction>
</comment>
<evidence type="ECO:0000256" key="10">
    <source>
        <dbReference type="ARBA" id="ARBA00023125"/>
    </source>
</evidence>
<keyword evidence="8 12" id="KW-0862">Zinc</keyword>
<dbReference type="InterPro" id="IPR050219">
    <property type="entry name" value="DnaG_primase"/>
</dbReference>
<evidence type="ECO:0000256" key="2">
    <source>
        <dbReference type="ARBA" id="ARBA00022515"/>
    </source>
</evidence>
<evidence type="ECO:0000313" key="18">
    <source>
        <dbReference type="Proteomes" id="UP000034883"/>
    </source>
</evidence>
<keyword evidence="10 12" id="KW-0238">DNA-binding</keyword>
<keyword evidence="3 12" id="KW-0808">Transferase</keyword>
<dbReference type="GO" id="GO:0003677">
    <property type="term" value="F:DNA binding"/>
    <property type="evidence" value="ECO:0007669"/>
    <property type="project" value="UniProtKB-KW"/>
</dbReference>
<dbReference type="InterPro" id="IPR006295">
    <property type="entry name" value="DNA_primase_DnaG"/>
</dbReference>
<dbReference type="FunFam" id="3.90.580.10:FF:000001">
    <property type="entry name" value="DNA primase"/>
    <property type="match status" value="1"/>
</dbReference>
<dbReference type="GO" id="GO:0008270">
    <property type="term" value="F:zinc ion binding"/>
    <property type="evidence" value="ECO:0007669"/>
    <property type="project" value="UniProtKB-UniRule"/>
</dbReference>
<dbReference type="PIRSF" id="PIRSF002811">
    <property type="entry name" value="DnaG"/>
    <property type="match status" value="1"/>
</dbReference>
<feature type="zinc finger region" description="CHC2-type" evidence="12 14">
    <location>
        <begin position="37"/>
        <end position="61"/>
    </location>
</feature>
<evidence type="ECO:0000313" key="17">
    <source>
        <dbReference type="EMBL" id="AKF07402.1"/>
    </source>
</evidence>
<evidence type="ECO:0000256" key="14">
    <source>
        <dbReference type="PIRSR" id="PIRSR002811-1"/>
    </source>
</evidence>
<dbReference type="KEGG" id="samy:DB32_004551"/>
<keyword evidence="2 12" id="KW-0639">Primosome</keyword>
<evidence type="ECO:0000256" key="6">
    <source>
        <dbReference type="ARBA" id="ARBA00022723"/>
    </source>
</evidence>
<keyword evidence="7 12" id="KW-0863">Zinc-finger</keyword>
<keyword evidence="6 12" id="KW-0479">Metal-binding</keyword>
<feature type="domain" description="Toprim" evidence="16">
    <location>
        <begin position="271"/>
        <end position="352"/>
    </location>
</feature>
<dbReference type="STRING" id="927083.DB32_004551"/>
<dbReference type="GO" id="GO:1990077">
    <property type="term" value="C:primosome complex"/>
    <property type="evidence" value="ECO:0007669"/>
    <property type="project" value="UniProtKB-KW"/>
</dbReference>